<keyword evidence="2" id="KW-1185">Reference proteome</keyword>
<evidence type="ECO:0000313" key="2">
    <source>
        <dbReference type="Proteomes" id="UP001054945"/>
    </source>
</evidence>
<proteinExistence type="predicted"/>
<reference evidence="1 2" key="1">
    <citation type="submission" date="2021-06" db="EMBL/GenBank/DDBJ databases">
        <title>Caerostris extrusa draft genome.</title>
        <authorList>
            <person name="Kono N."/>
            <person name="Arakawa K."/>
        </authorList>
    </citation>
    <scope>NUCLEOTIDE SEQUENCE [LARGE SCALE GENOMIC DNA]</scope>
</reference>
<sequence>MECLGIKKTSLCASHSQCPIEIARLAQCDLNPFLVAEEPLSLFETHFSVWLFLNGERVPALSTEMRSFFLHKNKPRKKFPISKAPTESKIVTSKTKKKSRLFTYFQPHRMSRNREDVSECLAFAVPDRNREARSMRFLCLFLFAEEPSRGFEKHFSVRMFLNGERVPASSTEEYL</sequence>
<organism evidence="1 2">
    <name type="scientific">Caerostris extrusa</name>
    <name type="common">Bark spider</name>
    <name type="synonym">Caerostris bankana</name>
    <dbReference type="NCBI Taxonomy" id="172846"/>
    <lineage>
        <taxon>Eukaryota</taxon>
        <taxon>Metazoa</taxon>
        <taxon>Ecdysozoa</taxon>
        <taxon>Arthropoda</taxon>
        <taxon>Chelicerata</taxon>
        <taxon>Arachnida</taxon>
        <taxon>Araneae</taxon>
        <taxon>Araneomorphae</taxon>
        <taxon>Entelegynae</taxon>
        <taxon>Araneoidea</taxon>
        <taxon>Araneidae</taxon>
        <taxon>Caerostris</taxon>
    </lineage>
</organism>
<dbReference type="AlphaFoldDB" id="A0AAV4UFU3"/>
<gene>
    <name evidence="1" type="ORF">CEXT_118351</name>
</gene>
<dbReference type="EMBL" id="BPLR01012793">
    <property type="protein sequence ID" value="GIY56673.1"/>
    <property type="molecule type" value="Genomic_DNA"/>
</dbReference>
<dbReference type="Proteomes" id="UP001054945">
    <property type="component" value="Unassembled WGS sequence"/>
</dbReference>
<protein>
    <submittedName>
        <fullName evidence="1">Uncharacterized protein</fullName>
    </submittedName>
</protein>
<evidence type="ECO:0000313" key="1">
    <source>
        <dbReference type="EMBL" id="GIY56673.1"/>
    </source>
</evidence>
<accession>A0AAV4UFU3</accession>
<name>A0AAV4UFU3_CAEEX</name>
<comment type="caution">
    <text evidence="1">The sequence shown here is derived from an EMBL/GenBank/DDBJ whole genome shotgun (WGS) entry which is preliminary data.</text>
</comment>